<keyword evidence="3" id="KW-1185">Reference proteome</keyword>
<evidence type="ECO:0000256" key="1">
    <source>
        <dbReference type="ARBA" id="ARBA00005254"/>
    </source>
</evidence>
<dbReference type="PANTHER" id="PTHR43802:SF1">
    <property type="entry name" value="IP11341P-RELATED"/>
    <property type="match status" value="1"/>
</dbReference>
<evidence type="ECO:0000313" key="2">
    <source>
        <dbReference type="EMBL" id="MBC4014984.1"/>
    </source>
</evidence>
<dbReference type="Proteomes" id="UP000600101">
    <property type="component" value="Unassembled WGS sequence"/>
</dbReference>
<evidence type="ECO:0000313" key="3">
    <source>
        <dbReference type="Proteomes" id="UP000600101"/>
    </source>
</evidence>
<organism evidence="2 3">
    <name type="scientific">Siccirubricoccus deserti</name>
    <dbReference type="NCBI Taxonomy" id="2013562"/>
    <lineage>
        <taxon>Bacteria</taxon>
        <taxon>Pseudomonadati</taxon>
        <taxon>Pseudomonadota</taxon>
        <taxon>Alphaproteobacteria</taxon>
        <taxon>Acetobacterales</taxon>
        <taxon>Roseomonadaceae</taxon>
        <taxon>Siccirubricoccus</taxon>
    </lineage>
</organism>
<sequence>MSRFDSYATRYSCIRMRRENGILEVRLHTDDGPLRWGLVPHGELPDAFADIARDRDNRVVILTGTGEEFSGIRATAGTRSLAQGITANAYDRVHWEGRALLMNLLNIEVPVIAAINGPAWRHCEIPLLSDIVLASDTAAFQDSAHFMSGMLPGDGMHIVMPLLMGMNRGRYFLLTGQTLSAQEAKELGLVAEVLPPDKVLARAWEHAEALAQKPTLLLRYTRLMFTEYLRKRMQDLLGYGLAMEGLALMEQTGPEE</sequence>
<dbReference type="InterPro" id="IPR001753">
    <property type="entry name" value="Enoyl-CoA_hydra/iso"/>
</dbReference>
<dbReference type="Gene3D" id="3.90.226.10">
    <property type="entry name" value="2-enoyl-CoA Hydratase, Chain A, domain 1"/>
    <property type="match status" value="1"/>
</dbReference>
<dbReference type="GO" id="GO:0003824">
    <property type="term" value="F:catalytic activity"/>
    <property type="evidence" value="ECO:0007669"/>
    <property type="project" value="UniProtKB-ARBA"/>
</dbReference>
<dbReference type="RefSeq" id="WP_186769754.1">
    <property type="nucleotide sequence ID" value="NZ_JACOMF010000005.1"/>
</dbReference>
<name>A0A9X0QW13_9PROT</name>
<comment type="similarity">
    <text evidence="1">Belongs to the enoyl-CoA hydratase/isomerase family.</text>
</comment>
<protein>
    <submittedName>
        <fullName evidence="2">Enoyl-CoA hydratase/isomerase family protein</fullName>
    </submittedName>
</protein>
<dbReference type="CDD" id="cd06558">
    <property type="entry name" value="crotonase-like"/>
    <property type="match status" value="1"/>
</dbReference>
<reference evidence="2" key="1">
    <citation type="submission" date="2020-08" db="EMBL/GenBank/DDBJ databases">
        <authorList>
            <person name="Hu Y."/>
            <person name="Nguyen S.V."/>
            <person name="Li F."/>
            <person name="Fanning S."/>
        </authorList>
    </citation>
    <scope>NUCLEOTIDE SEQUENCE</scope>
    <source>
        <strain evidence="2">SYSU D8009</strain>
    </source>
</reference>
<comment type="caution">
    <text evidence="2">The sequence shown here is derived from an EMBL/GenBank/DDBJ whole genome shotgun (WGS) entry which is preliminary data.</text>
</comment>
<dbReference type="AlphaFoldDB" id="A0A9X0QW13"/>
<dbReference type="InterPro" id="IPR029045">
    <property type="entry name" value="ClpP/crotonase-like_dom_sf"/>
</dbReference>
<gene>
    <name evidence="2" type="ORF">H7965_06570</name>
</gene>
<dbReference type="Pfam" id="PF00378">
    <property type="entry name" value="ECH_1"/>
    <property type="match status" value="1"/>
</dbReference>
<proteinExistence type="inferred from homology"/>
<dbReference type="EMBL" id="JACOMF010000005">
    <property type="protein sequence ID" value="MBC4014984.1"/>
    <property type="molecule type" value="Genomic_DNA"/>
</dbReference>
<accession>A0A9X0QW13</accession>
<dbReference type="PANTHER" id="PTHR43802">
    <property type="entry name" value="ENOYL-COA HYDRATASE"/>
    <property type="match status" value="1"/>
</dbReference>
<dbReference type="SUPFAM" id="SSF52096">
    <property type="entry name" value="ClpP/crotonase"/>
    <property type="match status" value="1"/>
</dbReference>